<dbReference type="PANTHER" id="PTHR43572">
    <property type="entry name" value="CHAPERONE PROTEIN CLPD, CHLOROPLASTIC"/>
    <property type="match status" value="1"/>
</dbReference>
<keyword evidence="2 5" id="KW-0677">Repeat</keyword>
<dbReference type="PROSITE" id="PS51903">
    <property type="entry name" value="CLP_R"/>
    <property type="match status" value="1"/>
</dbReference>
<accession>A0AAP0NZW1</accession>
<comment type="caution">
    <text evidence="8">The sequence shown here is derived from an EMBL/GenBank/DDBJ whole genome shotgun (WGS) entry which is preliminary data.</text>
</comment>
<keyword evidence="4" id="KW-0804">Transcription</keyword>
<evidence type="ECO:0000259" key="7">
    <source>
        <dbReference type="PROSITE" id="PS51903"/>
    </source>
</evidence>
<dbReference type="Gene3D" id="1.10.1780.10">
    <property type="entry name" value="Clp, N-terminal domain"/>
    <property type="match status" value="1"/>
</dbReference>
<dbReference type="Proteomes" id="UP001419268">
    <property type="component" value="Unassembled WGS sequence"/>
</dbReference>
<dbReference type="Pfam" id="PF07724">
    <property type="entry name" value="AAA_2"/>
    <property type="match status" value="1"/>
</dbReference>
<dbReference type="PANTHER" id="PTHR43572:SF38">
    <property type="entry name" value="PROTEIN SMAX1-LIKE 6"/>
    <property type="match status" value="1"/>
</dbReference>
<dbReference type="AlphaFoldDB" id="A0AAP0NZW1"/>
<evidence type="ECO:0000256" key="4">
    <source>
        <dbReference type="ARBA" id="ARBA00023163"/>
    </source>
</evidence>
<evidence type="ECO:0000256" key="1">
    <source>
        <dbReference type="ARBA" id="ARBA00008675"/>
    </source>
</evidence>
<dbReference type="InterPro" id="IPR036628">
    <property type="entry name" value="Clp_N_dom_sf"/>
</dbReference>
<dbReference type="Pfam" id="PF23569">
    <property type="entry name" value="NBD_SMAX1"/>
    <property type="match status" value="1"/>
</dbReference>
<feature type="domain" description="Clp R" evidence="7">
    <location>
        <begin position="8"/>
        <end position="202"/>
    </location>
</feature>
<feature type="region of interest" description="Disordered" evidence="6">
    <location>
        <begin position="621"/>
        <end position="672"/>
    </location>
</feature>
<feature type="region of interest" description="Disordered" evidence="6">
    <location>
        <begin position="85"/>
        <end position="105"/>
    </location>
</feature>
<keyword evidence="9" id="KW-1185">Reference proteome</keyword>
<dbReference type="InterPro" id="IPR003959">
    <property type="entry name" value="ATPase_AAA_core"/>
</dbReference>
<feature type="region of interest" description="Disordered" evidence="6">
    <location>
        <begin position="132"/>
        <end position="155"/>
    </location>
</feature>
<evidence type="ECO:0000256" key="3">
    <source>
        <dbReference type="ARBA" id="ARBA00023015"/>
    </source>
</evidence>
<dbReference type="Pfam" id="PF26587">
    <property type="entry name" value="AAA_lid_SMAX1"/>
    <property type="match status" value="1"/>
</dbReference>
<dbReference type="InterPro" id="IPR058680">
    <property type="entry name" value="NBD_SMAX1-like"/>
</dbReference>
<evidence type="ECO:0000256" key="5">
    <source>
        <dbReference type="PROSITE-ProRule" id="PRU01251"/>
    </source>
</evidence>
<reference evidence="8 9" key="1">
    <citation type="submission" date="2024-01" db="EMBL/GenBank/DDBJ databases">
        <title>Genome assemblies of Stephania.</title>
        <authorList>
            <person name="Yang L."/>
        </authorList>
    </citation>
    <scope>NUCLEOTIDE SEQUENCE [LARGE SCALE GENOMIC DNA]</scope>
    <source>
        <strain evidence="8">JXDWG</strain>
        <tissue evidence="8">Leaf</tissue>
    </source>
</reference>
<dbReference type="InterPro" id="IPR058954">
    <property type="entry name" value="AAA_lid_SMAX1"/>
</dbReference>
<evidence type="ECO:0000256" key="6">
    <source>
        <dbReference type="SAM" id="MobiDB-lite"/>
    </source>
</evidence>
<dbReference type="InterPro" id="IPR051650">
    <property type="entry name" value="SL_signaling_regulator"/>
</dbReference>
<evidence type="ECO:0000313" key="8">
    <source>
        <dbReference type="EMBL" id="KAK9126082.1"/>
    </source>
</evidence>
<dbReference type="EMBL" id="JBBNAG010000006">
    <property type="protein sequence ID" value="KAK9126082.1"/>
    <property type="molecule type" value="Genomic_DNA"/>
</dbReference>
<feature type="compositionally biased region" description="Polar residues" evidence="6">
    <location>
        <begin position="642"/>
        <end position="672"/>
    </location>
</feature>
<feature type="compositionally biased region" description="Pro residues" evidence="6">
    <location>
        <begin position="92"/>
        <end position="101"/>
    </location>
</feature>
<name>A0AAP0NZW1_9MAGN</name>
<dbReference type="InterPro" id="IPR004176">
    <property type="entry name" value="Clp_R_N"/>
</dbReference>
<gene>
    <name evidence="8" type="ORF">Scep_014928</name>
</gene>
<evidence type="ECO:0000256" key="2">
    <source>
        <dbReference type="ARBA" id="ARBA00022737"/>
    </source>
</evidence>
<dbReference type="SUPFAM" id="SSF52540">
    <property type="entry name" value="P-loop containing nucleoside triphosphate hydrolases"/>
    <property type="match status" value="1"/>
</dbReference>
<dbReference type="GO" id="GO:0016887">
    <property type="term" value="F:ATP hydrolysis activity"/>
    <property type="evidence" value="ECO:0007669"/>
    <property type="project" value="InterPro"/>
</dbReference>
<proteinExistence type="inferred from homology"/>
<dbReference type="Gene3D" id="3.40.50.300">
    <property type="entry name" value="P-loop containing nucleotide triphosphate hydrolases"/>
    <property type="match status" value="1"/>
</dbReference>
<dbReference type="InterPro" id="IPR027417">
    <property type="entry name" value="P-loop_NTPase"/>
</dbReference>
<dbReference type="GO" id="GO:0005524">
    <property type="term" value="F:ATP binding"/>
    <property type="evidence" value="ECO:0007669"/>
    <property type="project" value="InterPro"/>
</dbReference>
<feature type="compositionally biased region" description="Low complexity" evidence="6">
    <location>
        <begin position="146"/>
        <end position="155"/>
    </location>
</feature>
<comment type="similarity">
    <text evidence="1">Belongs to the ClpA/ClpB family.</text>
</comment>
<sequence>MPTPVPTARQCLTPEAAAALDEAVSVARRRSHPQTTSLHALFALLHLPTSSALRDACSRARNAAYSPRLQLRALDLCFSAALDRLPSSSSSSPPPPPPMMHQPPISNSLMAAIKRSQANQRRHPDAFHFYHHHQLPPQLPPPPQQPSSSSATSPSSSISCVKVELQQLILSILDDPVVSRVFGEAGFRSCDVKLAIVRPPPLMRLQRPRRPPLFLCNFDETEGVFMRRSFSFPFAAAAVSGTGGDIGGENCRRIGEIMCRKKERNPLLVIGKVRFVSVESEVGEFVASGSEVLLRSRIDEVDRMVESCWVVVSFGDLKVLLVGSNGGGGGGGGAVMDRMSFVVSQLTKLLERNRAKLWLIGATANYEAYLKFLNSFPSIEKDWDLQLLPITSSVRSPSSVNGGFPSRPPGYARGCLPCPPTVHANWVSQFCDHDSFSLMESFVPFGGFFSSPSDLKEPFSSSPYQSLSRCRACNEKYEQEVSTILSGGCSRSVADQYQENVPSWLQMAEVNANINLNIAKAKDDGTVLNAKIAGLQRKWSDICRRLNHRPSVSVSEAGSYQVRSPMFHSTTGFPFAVKVDTHISSSVNETVKGTACENVFPIMSTGLQKFPLMEKEIPKPVVSEARSDNSASELEGRRSKSEGLQLQSYQLPECSTSRLSNPSRDMSPSSPVSVATDLGLGTIYAPSSTEELNKPSYQAHKERLMDISGCLPSKVNVLNSNILNPSIRSSSGCSPDLSSQVELKDFKALYRCLVEKVGRQNEAIHVICQTIARCRTGNDERPRRSSTRQDIWFSFVGPDRIAKKKIAAALAEIIFGSRHNLICVDLSPQNGSTHSNTILDCHEISGYDVKHRGKTVVDIIADEIIKKPPSVVFLENIDKADLLAQRSLSQAIITGKFQDTHGREISINNSIFLTTARVLKDNKESTSFEKDLAKFKEERISEARRLEMRILIDCIPEVKSIGDPTSKVRVTSRKGSFELNKRKRSGIGDLEGHDEKLESMKPPLKTSKCLDLNLPIEEMEQECSDSKSSDSECISENSKLWLEDLIDQMDGALLFKPFDFDMLANNILKEISSILISTVCSEVLLEIDYEVMEQLLAAAWISNGICAIKDWLEHILGGCLTEAQKRCSLNSSRTLLKLQNCEGMYVKDLALGVCLPARIPLN</sequence>
<keyword evidence="3" id="KW-0805">Transcription regulation</keyword>
<evidence type="ECO:0000313" key="9">
    <source>
        <dbReference type="Proteomes" id="UP001419268"/>
    </source>
</evidence>
<organism evidence="8 9">
    <name type="scientific">Stephania cephalantha</name>
    <dbReference type="NCBI Taxonomy" id="152367"/>
    <lineage>
        <taxon>Eukaryota</taxon>
        <taxon>Viridiplantae</taxon>
        <taxon>Streptophyta</taxon>
        <taxon>Embryophyta</taxon>
        <taxon>Tracheophyta</taxon>
        <taxon>Spermatophyta</taxon>
        <taxon>Magnoliopsida</taxon>
        <taxon>Ranunculales</taxon>
        <taxon>Menispermaceae</taxon>
        <taxon>Menispermoideae</taxon>
        <taxon>Cissampelideae</taxon>
        <taxon>Stephania</taxon>
    </lineage>
</organism>
<protein>
    <recommendedName>
        <fullName evidence="7">Clp R domain-containing protein</fullName>
    </recommendedName>
</protein>
<dbReference type="SUPFAM" id="SSF81923">
    <property type="entry name" value="Double Clp-N motif"/>
    <property type="match status" value="1"/>
</dbReference>